<dbReference type="PANTHER" id="PTHR43877:SF2">
    <property type="entry name" value="AMINOALKYLPHOSPHONATE N-ACETYLTRANSFERASE-RELATED"/>
    <property type="match status" value="1"/>
</dbReference>
<evidence type="ECO:0000259" key="3">
    <source>
        <dbReference type="PROSITE" id="PS51186"/>
    </source>
</evidence>
<keyword evidence="5" id="KW-1185">Reference proteome</keyword>
<dbReference type="InterPro" id="IPR050832">
    <property type="entry name" value="Bact_Acetyltransf"/>
</dbReference>
<dbReference type="RefSeq" id="WP_327600415.1">
    <property type="nucleotide sequence ID" value="NZ_JAYXHS010000003.1"/>
</dbReference>
<accession>A0ABU6K7N8</accession>
<name>A0ABU6K7N8_9RHOO</name>
<evidence type="ECO:0000313" key="5">
    <source>
        <dbReference type="Proteomes" id="UP001331561"/>
    </source>
</evidence>
<dbReference type="CDD" id="cd04301">
    <property type="entry name" value="NAT_SF"/>
    <property type="match status" value="1"/>
</dbReference>
<dbReference type="EMBL" id="JAYXHS010000003">
    <property type="protein sequence ID" value="MEC5387446.1"/>
    <property type="molecule type" value="Genomic_DNA"/>
</dbReference>
<dbReference type="PROSITE" id="PS51186">
    <property type="entry name" value="GNAT"/>
    <property type="match status" value="1"/>
</dbReference>
<dbReference type="Proteomes" id="UP001331561">
    <property type="component" value="Unassembled WGS sequence"/>
</dbReference>
<dbReference type="SUPFAM" id="SSF55729">
    <property type="entry name" value="Acyl-CoA N-acyltransferases (Nat)"/>
    <property type="match status" value="1"/>
</dbReference>
<dbReference type="Pfam" id="PF00583">
    <property type="entry name" value="Acetyltransf_1"/>
    <property type="match status" value="1"/>
</dbReference>
<feature type="domain" description="N-acetyltransferase" evidence="3">
    <location>
        <begin position="11"/>
        <end position="157"/>
    </location>
</feature>
<sequence length="157" mass="17289">MSGDAMNAVDVSVRKVRADELPQLLQLYRYLNPDDVALPPMEIVAGTWQAMQAHPGMRVLAACAGDELLATATLVIVPNLTRGARPYALIENVVTAPAWRKRGIASRLLHATCEMAWAEDCYKVMLMTGRKDEPTLRFYRNAGFVDGDKTGFIARPA</sequence>
<organism evidence="4 5">
    <name type="scientific">Uliginosibacterium silvisoli</name>
    <dbReference type="NCBI Taxonomy" id="3114758"/>
    <lineage>
        <taxon>Bacteria</taxon>
        <taxon>Pseudomonadati</taxon>
        <taxon>Pseudomonadota</taxon>
        <taxon>Betaproteobacteria</taxon>
        <taxon>Rhodocyclales</taxon>
        <taxon>Zoogloeaceae</taxon>
        <taxon>Uliginosibacterium</taxon>
    </lineage>
</organism>
<comment type="caution">
    <text evidence="4">The sequence shown here is derived from an EMBL/GenBank/DDBJ whole genome shotgun (WGS) entry which is preliminary data.</text>
</comment>
<keyword evidence="2 4" id="KW-0012">Acyltransferase</keyword>
<protein>
    <submittedName>
        <fullName evidence="4">GNAT family N-acetyltransferase</fullName>
        <ecNumber evidence="4">2.3.1.-</ecNumber>
    </submittedName>
</protein>
<dbReference type="InterPro" id="IPR000182">
    <property type="entry name" value="GNAT_dom"/>
</dbReference>
<evidence type="ECO:0000313" key="4">
    <source>
        <dbReference type="EMBL" id="MEC5387446.1"/>
    </source>
</evidence>
<dbReference type="PANTHER" id="PTHR43877">
    <property type="entry name" value="AMINOALKYLPHOSPHONATE N-ACETYLTRANSFERASE-RELATED-RELATED"/>
    <property type="match status" value="1"/>
</dbReference>
<dbReference type="InterPro" id="IPR016181">
    <property type="entry name" value="Acyl_CoA_acyltransferase"/>
</dbReference>
<gene>
    <name evidence="4" type="ORF">VVD49_17075</name>
</gene>
<proteinExistence type="predicted"/>
<dbReference type="GO" id="GO:0016746">
    <property type="term" value="F:acyltransferase activity"/>
    <property type="evidence" value="ECO:0007669"/>
    <property type="project" value="UniProtKB-KW"/>
</dbReference>
<evidence type="ECO:0000256" key="1">
    <source>
        <dbReference type="ARBA" id="ARBA00022679"/>
    </source>
</evidence>
<dbReference type="Gene3D" id="3.40.630.30">
    <property type="match status" value="1"/>
</dbReference>
<dbReference type="EC" id="2.3.1.-" evidence="4"/>
<evidence type="ECO:0000256" key="2">
    <source>
        <dbReference type="ARBA" id="ARBA00023315"/>
    </source>
</evidence>
<reference evidence="4 5" key="1">
    <citation type="submission" date="2024-01" db="EMBL/GenBank/DDBJ databases">
        <title>Uliginosibacterium soil sp. nov.</title>
        <authorList>
            <person name="Lv Y."/>
        </authorList>
    </citation>
    <scope>NUCLEOTIDE SEQUENCE [LARGE SCALE GENOMIC DNA]</scope>
    <source>
        <strain evidence="4 5">H3</strain>
    </source>
</reference>
<keyword evidence="1 4" id="KW-0808">Transferase</keyword>